<evidence type="ECO:0000256" key="1">
    <source>
        <dbReference type="SAM" id="MobiDB-lite"/>
    </source>
</evidence>
<sequence>MKKWHGKKLLPDPTPGKGSQALTKMHAINSHLYGPNDESNILLGSASANDKHSDEVEEPIKNYLKKKNRAVHYSVAVTYGHPGFVNSPAHAALTSTEQTEFANWKNHAIAHTINCQAIYYQKSSAGWEASAPETHAIDALTTDHKKIGGYRAAKKQKVEKYEKKRTKRKMKNTALYQGIVEALIGLGGGTPQTVKKYIDANHLGSWTPLGIRNMMVEMKGKALLLHSGGKYQINKRT</sequence>
<proteinExistence type="predicted"/>
<dbReference type="AlphaFoldDB" id="A0A3D8JTY7"/>
<name>A0A3D8JTY7_9BURK</name>
<comment type="caution">
    <text evidence="2">The sequence shown here is derived from an EMBL/GenBank/DDBJ whole genome shotgun (WGS) entry which is preliminary data.</text>
</comment>
<keyword evidence="3" id="KW-1185">Reference proteome</keyword>
<accession>A0A3D8JTY7</accession>
<evidence type="ECO:0000313" key="2">
    <source>
        <dbReference type="EMBL" id="RDU96518.1"/>
    </source>
</evidence>
<organism evidence="2 3">
    <name type="scientific">Trinickia dinghuensis</name>
    <dbReference type="NCBI Taxonomy" id="2291023"/>
    <lineage>
        <taxon>Bacteria</taxon>
        <taxon>Pseudomonadati</taxon>
        <taxon>Pseudomonadota</taxon>
        <taxon>Betaproteobacteria</taxon>
        <taxon>Burkholderiales</taxon>
        <taxon>Burkholderiaceae</taxon>
        <taxon>Trinickia</taxon>
    </lineage>
</organism>
<feature type="region of interest" description="Disordered" evidence="1">
    <location>
        <begin position="1"/>
        <end position="20"/>
    </location>
</feature>
<protein>
    <submittedName>
        <fullName evidence="2">Uncharacterized protein</fullName>
    </submittedName>
</protein>
<evidence type="ECO:0000313" key="3">
    <source>
        <dbReference type="Proteomes" id="UP000256838"/>
    </source>
</evidence>
<dbReference type="Proteomes" id="UP000256838">
    <property type="component" value="Unassembled WGS sequence"/>
</dbReference>
<reference evidence="2 3" key="1">
    <citation type="submission" date="2018-08" db="EMBL/GenBank/DDBJ databases">
        <title>Paraburkholderia sp. DHOM06 isolated from forest soil.</title>
        <authorList>
            <person name="Gao Z.-H."/>
            <person name="Qiu L.-H."/>
        </authorList>
    </citation>
    <scope>NUCLEOTIDE SEQUENCE [LARGE SCALE GENOMIC DNA]</scope>
    <source>
        <strain evidence="2 3">DHOM06</strain>
    </source>
</reference>
<dbReference type="EMBL" id="QRGA01000014">
    <property type="protein sequence ID" value="RDU96518.1"/>
    <property type="molecule type" value="Genomic_DNA"/>
</dbReference>
<gene>
    <name evidence="2" type="ORF">DWV00_23285</name>
</gene>